<evidence type="ECO:0000313" key="2">
    <source>
        <dbReference type="Proteomes" id="UP000190637"/>
    </source>
</evidence>
<dbReference type="AlphaFoldDB" id="A0A1T4P7L7"/>
<gene>
    <name evidence="1" type="ORF">SAMN02745673_01662</name>
</gene>
<dbReference type="EMBL" id="FUWS01000004">
    <property type="protein sequence ID" value="SJZ87401.1"/>
    <property type="molecule type" value="Genomic_DNA"/>
</dbReference>
<keyword evidence="2" id="KW-1185">Reference proteome</keyword>
<name>A0A1T4P7L7_9ACTN</name>
<protein>
    <submittedName>
        <fullName evidence="1">Uncharacterized protein</fullName>
    </submittedName>
</protein>
<dbReference type="RefSeq" id="WP_235000857.1">
    <property type="nucleotide sequence ID" value="NZ_FUWS01000004.1"/>
</dbReference>
<dbReference type="STRING" id="1122192.SAMN02745673_01662"/>
<proteinExistence type="predicted"/>
<sequence>MADPDGQVREVREVVFGAVSGGEQTLKELVHEYRTKGPVYRRTVQTTLKASYTNHYRRGLIELLQVLEFRFNNSAHRPVIEALELVERYAKVGNTTYYPLGEHIPEHRGTSGQWAEVVRRDDKRGRTRTVRMVYEVATFQALREQLRCKEVWVLGAGRWRNPDEDLPADFASRRAEHYTELRKPRDPKAFTRALRTEMEAELGALDAALPDLEWVDITERKAGAIRFTAPEASPEPRNLRRIKGEVRRRWDGVPLIDMLKEAILRNRSPRWPTAGACRPRCWPRS</sequence>
<organism evidence="1 2">
    <name type="scientific">Marinactinospora thermotolerans DSM 45154</name>
    <dbReference type="NCBI Taxonomy" id="1122192"/>
    <lineage>
        <taxon>Bacteria</taxon>
        <taxon>Bacillati</taxon>
        <taxon>Actinomycetota</taxon>
        <taxon>Actinomycetes</taxon>
        <taxon>Streptosporangiales</taxon>
        <taxon>Nocardiopsidaceae</taxon>
        <taxon>Marinactinospora</taxon>
    </lineage>
</organism>
<reference evidence="1 2" key="1">
    <citation type="submission" date="2017-02" db="EMBL/GenBank/DDBJ databases">
        <authorList>
            <person name="Peterson S.W."/>
        </authorList>
    </citation>
    <scope>NUCLEOTIDE SEQUENCE [LARGE SCALE GENOMIC DNA]</scope>
    <source>
        <strain evidence="1 2">DSM 45154</strain>
    </source>
</reference>
<evidence type="ECO:0000313" key="1">
    <source>
        <dbReference type="EMBL" id="SJZ87401.1"/>
    </source>
</evidence>
<dbReference type="Proteomes" id="UP000190637">
    <property type="component" value="Unassembled WGS sequence"/>
</dbReference>
<accession>A0A1T4P7L7</accession>